<accession>A0AAD5XVQ1</accession>
<name>A0AAD5XVQ1_9FUNG</name>
<sequence length="65" mass="7670">MFPLNFNKVHFTSFDSLIYNSVCLSKIKEIISTKDQLRLESYLNELNYDIINNAKFKVFGTFLNE</sequence>
<evidence type="ECO:0000313" key="1">
    <source>
        <dbReference type="EMBL" id="KAJ3220454.1"/>
    </source>
</evidence>
<dbReference type="EMBL" id="JADGJW010000301">
    <property type="protein sequence ID" value="KAJ3220454.1"/>
    <property type="molecule type" value="Genomic_DNA"/>
</dbReference>
<proteinExistence type="predicted"/>
<protein>
    <submittedName>
        <fullName evidence="1">Uncharacterized protein</fullName>
    </submittedName>
</protein>
<dbReference type="AlphaFoldDB" id="A0AAD5XVQ1"/>
<keyword evidence="2" id="KW-1185">Reference proteome</keyword>
<evidence type="ECO:0000313" key="2">
    <source>
        <dbReference type="Proteomes" id="UP001211065"/>
    </source>
</evidence>
<gene>
    <name evidence="1" type="ORF">HK099_004347</name>
</gene>
<organism evidence="1 2">
    <name type="scientific">Clydaea vesicula</name>
    <dbReference type="NCBI Taxonomy" id="447962"/>
    <lineage>
        <taxon>Eukaryota</taxon>
        <taxon>Fungi</taxon>
        <taxon>Fungi incertae sedis</taxon>
        <taxon>Chytridiomycota</taxon>
        <taxon>Chytridiomycota incertae sedis</taxon>
        <taxon>Chytridiomycetes</taxon>
        <taxon>Lobulomycetales</taxon>
        <taxon>Lobulomycetaceae</taxon>
        <taxon>Clydaea</taxon>
    </lineage>
</organism>
<comment type="caution">
    <text evidence="1">The sequence shown here is derived from an EMBL/GenBank/DDBJ whole genome shotgun (WGS) entry which is preliminary data.</text>
</comment>
<reference evidence="1" key="1">
    <citation type="submission" date="2020-05" db="EMBL/GenBank/DDBJ databases">
        <title>Phylogenomic resolution of chytrid fungi.</title>
        <authorList>
            <person name="Stajich J.E."/>
            <person name="Amses K."/>
            <person name="Simmons R."/>
            <person name="Seto K."/>
            <person name="Myers J."/>
            <person name="Bonds A."/>
            <person name="Quandt C.A."/>
            <person name="Barry K."/>
            <person name="Liu P."/>
            <person name="Grigoriev I."/>
            <person name="Longcore J.E."/>
            <person name="James T.Y."/>
        </authorList>
    </citation>
    <scope>NUCLEOTIDE SEQUENCE</scope>
    <source>
        <strain evidence="1">JEL0476</strain>
    </source>
</reference>
<dbReference type="Proteomes" id="UP001211065">
    <property type="component" value="Unassembled WGS sequence"/>
</dbReference>